<accession>A0A0S7WH43</accession>
<gene>
    <name evidence="4" type="ORF">AMJ40_05475</name>
</gene>
<dbReference type="GO" id="GO:0016491">
    <property type="term" value="F:oxidoreductase activity"/>
    <property type="evidence" value="ECO:0007669"/>
    <property type="project" value="UniProtKB-KW"/>
</dbReference>
<protein>
    <recommendedName>
        <fullName evidence="3">FAD dependent oxidoreductase domain-containing protein</fullName>
    </recommendedName>
</protein>
<dbReference type="InterPro" id="IPR036188">
    <property type="entry name" value="FAD/NAD-bd_sf"/>
</dbReference>
<keyword evidence="2" id="KW-0812">Transmembrane</keyword>
<keyword evidence="2" id="KW-0472">Membrane</keyword>
<name>A0A0S7WH43_UNCT6</name>
<organism evidence="4 5">
    <name type="scientific">candidate division TA06 bacterium DG_26</name>
    <dbReference type="NCBI Taxonomy" id="1703771"/>
    <lineage>
        <taxon>Bacteria</taxon>
        <taxon>Bacteria division TA06</taxon>
    </lineage>
</organism>
<dbReference type="Gene3D" id="3.50.50.60">
    <property type="entry name" value="FAD/NAD(P)-binding domain"/>
    <property type="match status" value="1"/>
</dbReference>
<evidence type="ECO:0000256" key="2">
    <source>
        <dbReference type="SAM" id="Phobius"/>
    </source>
</evidence>
<keyword evidence="1" id="KW-0560">Oxidoreductase</keyword>
<dbReference type="EMBL" id="LIZT01000058">
    <property type="protein sequence ID" value="KPJ49451.1"/>
    <property type="molecule type" value="Genomic_DNA"/>
</dbReference>
<keyword evidence="2" id="KW-1133">Transmembrane helix</keyword>
<dbReference type="InterPro" id="IPR006076">
    <property type="entry name" value="FAD-dep_OxRdtase"/>
</dbReference>
<sequence length="376" mass="41398">MKTADAIVIGGGIVGAATGYYLARQGLKVVLLEAEYLCAGSTGRCIGGVRQQFGTTTTIRVAMESVRLFSTMEEELGTRVEWYQGGYLFLAHSESRKSEYLKVIRLQKEVGLDVDFISPDRVRNIVPPLNLEGVLGAAYCSSDGQANPFLVVKAYADHIRALRGEVVLRTPVTQLKTSDSRVKSAVTLNGEEYTAPIIVNATGPYARNLGNMVNLELNCLPERHEALVTERSEPLFDPMIVDYRPDGCYFIQVKDTGQFIGCYTPDPRVDGTRIDNSIEFIKEMPRRMLRLIPSLKEVKVLRQWAGSYTMTPDGSPIVGPTPLEGFYVAVGMSGHGFMLGPALGRLLAEWIVSGKPSIPLDEFSFGREFKTGETLK</sequence>
<evidence type="ECO:0000259" key="3">
    <source>
        <dbReference type="Pfam" id="PF01266"/>
    </source>
</evidence>
<dbReference type="SUPFAM" id="SSF51905">
    <property type="entry name" value="FAD/NAD(P)-binding domain"/>
    <property type="match status" value="1"/>
</dbReference>
<dbReference type="PANTHER" id="PTHR13847:SF287">
    <property type="entry name" value="FAD-DEPENDENT OXIDOREDUCTASE DOMAIN-CONTAINING PROTEIN 1"/>
    <property type="match status" value="1"/>
</dbReference>
<dbReference type="GO" id="GO:0005737">
    <property type="term" value="C:cytoplasm"/>
    <property type="evidence" value="ECO:0007669"/>
    <property type="project" value="TreeGrafter"/>
</dbReference>
<evidence type="ECO:0000313" key="5">
    <source>
        <dbReference type="Proteomes" id="UP000051124"/>
    </source>
</evidence>
<evidence type="ECO:0000313" key="4">
    <source>
        <dbReference type="EMBL" id="KPJ49451.1"/>
    </source>
</evidence>
<evidence type="ECO:0000256" key="1">
    <source>
        <dbReference type="ARBA" id="ARBA00023002"/>
    </source>
</evidence>
<dbReference type="Pfam" id="PF01266">
    <property type="entry name" value="DAO"/>
    <property type="match status" value="1"/>
</dbReference>
<comment type="caution">
    <text evidence="4">The sequence shown here is derived from an EMBL/GenBank/DDBJ whole genome shotgun (WGS) entry which is preliminary data.</text>
</comment>
<feature type="domain" description="FAD dependent oxidoreductase" evidence="3">
    <location>
        <begin position="5"/>
        <end position="350"/>
    </location>
</feature>
<dbReference type="SUPFAM" id="SSF54373">
    <property type="entry name" value="FAD-linked reductases, C-terminal domain"/>
    <property type="match status" value="1"/>
</dbReference>
<dbReference type="PANTHER" id="PTHR13847">
    <property type="entry name" value="SARCOSINE DEHYDROGENASE-RELATED"/>
    <property type="match status" value="1"/>
</dbReference>
<dbReference type="Gene3D" id="3.30.9.10">
    <property type="entry name" value="D-Amino Acid Oxidase, subunit A, domain 2"/>
    <property type="match status" value="1"/>
</dbReference>
<dbReference type="AlphaFoldDB" id="A0A0S7WH43"/>
<proteinExistence type="predicted"/>
<dbReference type="Proteomes" id="UP000051124">
    <property type="component" value="Unassembled WGS sequence"/>
</dbReference>
<reference evidence="4 5" key="1">
    <citation type="journal article" date="2015" name="Microbiome">
        <title>Genomic resolution of linkages in carbon, nitrogen, and sulfur cycling among widespread estuary sediment bacteria.</title>
        <authorList>
            <person name="Baker B.J."/>
            <person name="Lazar C.S."/>
            <person name="Teske A.P."/>
            <person name="Dick G.J."/>
        </authorList>
    </citation>
    <scope>NUCLEOTIDE SEQUENCE [LARGE SCALE GENOMIC DNA]</scope>
    <source>
        <strain evidence="4">DG_26</strain>
    </source>
</reference>
<feature type="transmembrane region" description="Helical" evidence="2">
    <location>
        <begin position="6"/>
        <end position="23"/>
    </location>
</feature>